<feature type="transmembrane region" description="Helical" evidence="1">
    <location>
        <begin position="22"/>
        <end position="39"/>
    </location>
</feature>
<protein>
    <submittedName>
        <fullName evidence="2">Uncharacterized protein</fullName>
    </submittedName>
</protein>
<keyword evidence="1" id="KW-1133">Transmembrane helix</keyword>
<name>A0A6H0JJE9_PSEAI</name>
<evidence type="ECO:0000313" key="2">
    <source>
        <dbReference type="EMBL" id="QIU79910.1"/>
    </source>
</evidence>
<evidence type="ECO:0000256" key="1">
    <source>
        <dbReference type="SAM" id="Phobius"/>
    </source>
</evidence>
<dbReference type="EMBL" id="MT074669">
    <property type="protein sequence ID" value="QIU79910.1"/>
    <property type="molecule type" value="Genomic_DNA"/>
</dbReference>
<feature type="transmembrane region" description="Helical" evidence="1">
    <location>
        <begin position="51"/>
        <end position="84"/>
    </location>
</feature>
<proteinExistence type="predicted"/>
<keyword evidence="1" id="KW-0472">Membrane</keyword>
<sequence length="130" mass="14690">MAGCLPLGARRLIMEAHAYKGFASRIGFGLGTFVCFCLHDRRPVVRWIKRACLVVVLFVILVQNFTWLASAFMTLLSFGLIGWVLVKGDFSIFQQLEKDEAQAAPYGRDVFGNELDWMGRRDDGVLSRED</sequence>
<organism evidence="2">
    <name type="scientific">Pseudomonas aeruginosa</name>
    <dbReference type="NCBI Taxonomy" id="287"/>
    <lineage>
        <taxon>Bacteria</taxon>
        <taxon>Pseudomonadati</taxon>
        <taxon>Pseudomonadota</taxon>
        <taxon>Gammaproteobacteria</taxon>
        <taxon>Pseudomonadales</taxon>
        <taxon>Pseudomonadaceae</taxon>
        <taxon>Pseudomonas</taxon>
    </lineage>
</organism>
<accession>A0A6H0JJE9</accession>
<keyword evidence="1" id="KW-0812">Transmembrane</keyword>
<reference evidence="2" key="1">
    <citation type="submission" date="2020-02" db="EMBL/GenBank/DDBJ databases">
        <title>PAGI-encoded CrpP-like fluoroquinolone-modifying enzymes among Pseudomonas aeruginosa clinical isolates in Europe.</title>
        <authorList>
            <person name="Ortiz de la Rosa J.M."/>
            <person name="Nordmann P."/>
            <person name="Poirel L."/>
        </authorList>
    </citation>
    <scope>NUCLEOTIDE SEQUENCE</scope>
    <source>
        <strain evidence="2">PAGI-60</strain>
    </source>
</reference>
<dbReference type="AlphaFoldDB" id="A0A6H0JJE9"/>